<dbReference type="Gene3D" id="1.10.443.10">
    <property type="entry name" value="Intergrase catalytic core"/>
    <property type="match status" value="1"/>
</dbReference>
<dbReference type="Gene3D" id="1.10.150.130">
    <property type="match status" value="1"/>
</dbReference>
<dbReference type="InterPro" id="IPR011010">
    <property type="entry name" value="DNA_brk_join_enz"/>
</dbReference>
<dbReference type="RefSeq" id="WP_071477975.1">
    <property type="nucleotide sequence ID" value="NZ_CABWKH010000023.1"/>
</dbReference>
<dbReference type="InterPro" id="IPR002104">
    <property type="entry name" value="Integrase_catalytic"/>
</dbReference>
<dbReference type="PROSITE" id="PS51898">
    <property type="entry name" value="TYR_RECOMBINASE"/>
    <property type="match status" value="1"/>
</dbReference>
<dbReference type="GO" id="GO:0006310">
    <property type="term" value="P:DNA recombination"/>
    <property type="evidence" value="ECO:0007669"/>
    <property type="project" value="UniProtKB-KW"/>
</dbReference>
<evidence type="ECO:0000256" key="1">
    <source>
        <dbReference type="ARBA" id="ARBA00008857"/>
    </source>
</evidence>
<dbReference type="Pfam" id="PF00589">
    <property type="entry name" value="Phage_integrase"/>
    <property type="match status" value="1"/>
</dbReference>
<name>A0A1S2VZY9_BIFLI</name>
<proteinExistence type="inferred from homology"/>
<dbReference type="CDD" id="cd00397">
    <property type="entry name" value="DNA_BRE_C"/>
    <property type="match status" value="1"/>
</dbReference>
<accession>A0A1S2VZY9</accession>
<dbReference type="InterPro" id="IPR044068">
    <property type="entry name" value="CB"/>
</dbReference>
<keyword evidence="3" id="KW-0233">DNA recombination</keyword>
<comment type="similarity">
    <text evidence="1">Belongs to the 'phage' integrase family.</text>
</comment>
<protein>
    <submittedName>
        <fullName evidence="4">Tyrosine recombinase XerC</fullName>
    </submittedName>
</protein>
<dbReference type="EMBL" id="CABWKH010000023">
    <property type="protein sequence ID" value="VWQ36601.1"/>
    <property type="molecule type" value="Genomic_DNA"/>
</dbReference>
<dbReference type="PROSITE" id="PS51900">
    <property type="entry name" value="CB"/>
    <property type="match status" value="1"/>
</dbReference>
<organism evidence="4 5">
    <name type="scientific">Bifidobacterium longum subsp. infantis</name>
    <dbReference type="NCBI Taxonomy" id="1682"/>
    <lineage>
        <taxon>Bacteria</taxon>
        <taxon>Bacillati</taxon>
        <taxon>Actinomycetota</taxon>
        <taxon>Actinomycetes</taxon>
        <taxon>Bifidobacteriales</taxon>
        <taxon>Bifidobacteriaceae</taxon>
        <taxon>Bifidobacterium</taxon>
    </lineage>
</organism>
<dbReference type="PANTHER" id="PTHR30349">
    <property type="entry name" value="PHAGE INTEGRASE-RELATED"/>
    <property type="match status" value="1"/>
</dbReference>
<dbReference type="Proteomes" id="UP000494246">
    <property type="component" value="Unassembled WGS sequence"/>
</dbReference>
<evidence type="ECO:0000313" key="5">
    <source>
        <dbReference type="Proteomes" id="UP000494246"/>
    </source>
</evidence>
<comment type="caution">
    <text evidence="4">The sequence shown here is derived from an EMBL/GenBank/DDBJ whole genome shotgun (WGS) entry which is preliminary data.</text>
</comment>
<dbReference type="SUPFAM" id="SSF56349">
    <property type="entry name" value="DNA breaking-rejoining enzymes"/>
    <property type="match status" value="1"/>
</dbReference>
<dbReference type="AlphaFoldDB" id="A0A1S2VZY9"/>
<dbReference type="GO" id="GO:0003677">
    <property type="term" value="F:DNA binding"/>
    <property type="evidence" value="ECO:0007669"/>
    <property type="project" value="UniProtKB-UniRule"/>
</dbReference>
<dbReference type="GO" id="GO:0015074">
    <property type="term" value="P:DNA integration"/>
    <property type="evidence" value="ECO:0007669"/>
    <property type="project" value="InterPro"/>
</dbReference>
<dbReference type="InterPro" id="IPR013762">
    <property type="entry name" value="Integrase-like_cat_sf"/>
</dbReference>
<evidence type="ECO:0000256" key="3">
    <source>
        <dbReference type="ARBA" id="ARBA00023172"/>
    </source>
</evidence>
<reference evidence="4 5" key="1">
    <citation type="submission" date="2019-10" db="EMBL/GenBank/DDBJ databases">
        <authorList>
            <consortium name="Melissa Lawson"/>
            <person name="O'neill I."/>
        </authorList>
    </citation>
    <scope>NUCLEOTIDE SEQUENCE [LARGE SCALE GENOMIC DNA]</scope>
    <source>
        <strain evidence="4">LH_23</strain>
    </source>
</reference>
<evidence type="ECO:0000256" key="2">
    <source>
        <dbReference type="ARBA" id="ARBA00023125"/>
    </source>
</evidence>
<dbReference type="InterPro" id="IPR010998">
    <property type="entry name" value="Integrase_recombinase_N"/>
</dbReference>
<gene>
    <name evidence="4" type="primary">xerC_3</name>
    <name evidence="4" type="ORF">BIFLH23_01531</name>
</gene>
<keyword evidence="2" id="KW-0238">DNA-binding</keyword>
<dbReference type="InterPro" id="IPR050090">
    <property type="entry name" value="Tyrosine_recombinase_XerCD"/>
</dbReference>
<evidence type="ECO:0000313" key="4">
    <source>
        <dbReference type="EMBL" id="VWQ36601.1"/>
    </source>
</evidence>
<sequence>MTGILPLVRNLLTRPDAEALAEEYLATAPDASRGKYRRIMEKWFEWCAIYELKPLDVKRVHIEMYGTWLRSQGLSKGTLKTVYSTICSYYRYLYEEGYLDRNPGLHVKRPPTRHWSQGSWLTRDEAQRFLMLAESHPDDFVPGCCCLMLLNGTRVGETLNLDIEDWHKHESVETVRVHRKYDWMQNLAISDRTSRALERACRNRKSGPMFVRGGVRVTQPQILSVVVRLGHEAGCPERITSHSLRRTFATLAREEGVPDIQIMASGGWSSREMVDYYDMGRLSVTDNATVTVTKALENNNE</sequence>
<dbReference type="PANTHER" id="PTHR30349:SF41">
    <property type="entry name" value="INTEGRASE_RECOMBINASE PROTEIN MJ0367-RELATED"/>
    <property type="match status" value="1"/>
</dbReference>